<comment type="caution">
    <text evidence="1">The sequence shown here is derived from an EMBL/GenBank/DDBJ whole genome shotgun (WGS) entry which is preliminary data.</text>
</comment>
<organism evidence="1 2">
    <name type="scientific">Racocetra fulgida</name>
    <dbReference type="NCBI Taxonomy" id="60492"/>
    <lineage>
        <taxon>Eukaryota</taxon>
        <taxon>Fungi</taxon>
        <taxon>Fungi incertae sedis</taxon>
        <taxon>Mucoromycota</taxon>
        <taxon>Glomeromycotina</taxon>
        <taxon>Glomeromycetes</taxon>
        <taxon>Diversisporales</taxon>
        <taxon>Gigasporaceae</taxon>
        <taxon>Racocetra</taxon>
    </lineage>
</organism>
<protein>
    <submittedName>
        <fullName evidence="1">760_t:CDS:1</fullName>
    </submittedName>
</protein>
<keyword evidence="2" id="KW-1185">Reference proteome</keyword>
<dbReference type="EMBL" id="CAJVPZ010089492">
    <property type="protein sequence ID" value="CAG8814172.1"/>
    <property type="molecule type" value="Genomic_DNA"/>
</dbReference>
<feature type="non-terminal residue" evidence="1">
    <location>
        <position position="1"/>
    </location>
</feature>
<reference evidence="1" key="1">
    <citation type="submission" date="2021-06" db="EMBL/GenBank/DDBJ databases">
        <authorList>
            <person name="Kallberg Y."/>
            <person name="Tangrot J."/>
            <person name="Rosling A."/>
        </authorList>
    </citation>
    <scope>NUCLEOTIDE SEQUENCE</scope>
    <source>
        <strain evidence="1">IN212</strain>
    </source>
</reference>
<feature type="non-terminal residue" evidence="1">
    <location>
        <position position="86"/>
    </location>
</feature>
<name>A0A9N9K6V9_9GLOM</name>
<dbReference type="Proteomes" id="UP000789396">
    <property type="component" value="Unassembled WGS sequence"/>
</dbReference>
<evidence type="ECO:0000313" key="1">
    <source>
        <dbReference type="EMBL" id="CAG8814172.1"/>
    </source>
</evidence>
<proteinExistence type="predicted"/>
<sequence>IKEDIISLYLEPSQIYANLNIAHLSDHLSPTHLSNIVKSLKPGCVNVSNKHLLIEAAKNGKMPKSIQDVEVGSIVPGYVKSVTDYA</sequence>
<gene>
    <name evidence="1" type="ORF">RFULGI_LOCUS19076</name>
</gene>
<evidence type="ECO:0000313" key="2">
    <source>
        <dbReference type="Proteomes" id="UP000789396"/>
    </source>
</evidence>
<accession>A0A9N9K6V9</accession>
<dbReference type="AlphaFoldDB" id="A0A9N9K6V9"/>